<proteinExistence type="predicted"/>
<dbReference type="RefSeq" id="WP_132318644.1">
    <property type="nucleotide sequence ID" value="NZ_SMKR01000033.1"/>
</dbReference>
<dbReference type="Proteomes" id="UP000295172">
    <property type="component" value="Unassembled WGS sequence"/>
</dbReference>
<name>A0A4R4XAG6_9ACTN</name>
<protein>
    <submittedName>
        <fullName evidence="2">Uncharacterized protein</fullName>
    </submittedName>
</protein>
<evidence type="ECO:0000313" key="3">
    <source>
        <dbReference type="Proteomes" id="UP000295172"/>
    </source>
</evidence>
<dbReference type="OrthoDB" id="5191096at2"/>
<organism evidence="2 3">
    <name type="scientific">Kribbella turkmenica</name>
    <dbReference type="NCBI Taxonomy" id="2530375"/>
    <lineage>
        <taxon>Bacteria</taxon>
        <taxon>Bacillati</taxon>
        <taxon>Actinomycetota</taxon>
        <taxon>Actinomycetes</taxon>
        <taxon>Propionibacteriales</taxon>
        <taxon>Kribbellaceae</taxon>
        <taxon>Kribbella</taxon>
    </lineage>
</organism>
<evidence type="ECO:0000256" key="1">
    <source>
        <dbReference type="SAM" id="MobiDB-lite"/>
    </source>
</evidence>
<gene>
    <name evidence="2" type="ORF">E1218_10185</name>
</gene>
<dbReference type="AlphaFoldDB" id="A0A4R4XAG6"/>
<feature type="region of interest" description="Disordered" evidence="1">
    <location>
        <begin position="59"/>
        <end position="78"/>
    </location>
</feature>
<evidence type="ECO:0000313" key="2">
    <source>
        <dbReference type="EMBL" id="TDD27493.1"/>
    </source>
</evidence>
<dbReference type="EMBL" id="SMKR01000033">
    <property type="protein sequence ID" value="TDD27493.1"/>
    <property type="molecule type" value="Genomic_DNA"/>
</dbReference>
<reference evidence="2 3" key="1">
    <citation type="submission" date="2019-02" db="EMBL/GenBank/DDBJ databases">
        <title>Draft genome sequences of novel Actinobacteria.</title>
        <authorList>
            <person name="Sahin N."/>
            <person name="Ay H."/>
            <person name="Saygin H."/>
        </authorList>
    </citation>
    <scope>NUCLEOTIDE SEQUENCE [LARGE SCALE GENOMIC DNA]</scope>
    <source>
        <strain evidence="2 3">16K104</strain>
    </source>
</reference>
<accession>A0A4R4XAG6</accession>
<sequence>MSTTVVLLSTRRLPPAFFDTVREDLGDPEVTLAVISWVAAPADLDAGKVSTFTIIGPRGAGEPEAVAPRPEPTGTTPPAATVAGRNRGARKVAEGMLPKAIKTGLKFLRSHRADKELGKAFWDRVLSHRDALSTIGTADVVIALDAGAIWAGWNLGRRKASTPVVLGIPAARRELDMLKVPAGHG</sequence>
<comment type="caution">
    <text evidence="2">The sequence shown here is derived from an EMBL/GenBank/DDBJ whole genome shotgun (WGS) entry which is preliminary data.</text>
</comment>
<keyword evidence="3" id="KW-1185">Reference proteome</keyword>